<proteinExistence type="predicted"/>
<protein>
    <recommendedName>
        <fullName evidence="2">MacB-like periplasmic core domain-containing protein</fullName>
    </recommendedName>
</protein>
<accession>A0A382T0M1</accession>
<gene>
    <name evidence="3" type="ORF">METZ01_LOCUS368129</name>
</gene>
<keyword evidence="1" id="KW-0472">Membrane</keyword>
<evidence type="ECO:0000259" key="2">
    <source>
        <dbReference type="Pfam" id="PF12704"/>
    </source>
</evidence>
<organism evidence="3">
    <name type="scientific">marine metagenome</name>
    <dbReference type="NCBI Taxonomy" id="408172"/>
    <lineage>
        <taxon>unclassified sequences</taxon>
        <taxon>metagenomes</taxon>
        <taxon>ecological metagenomes</taxon>
    </lineage>
</organism>
<dbReference type="PANTHER" id="PTHR43738">
    <property type="entry name" value="ABC TRANSPORTER, MEMBRANE PROTEIN"/>
    <property type="match status" value="1"/>
</dbReference>
<reference evidence="3" key="1">
    <citation type="submission" date="2018-05" db="EMBL/GenBank/DDBJ databases">
        <authorList>
            <person name="Lanie J.A."/>
            <person name="Ng W.-L."/>
            <person name="Kazmierczak K.M."/>
            <person name="Andrzejewski T.M."/>
            <person name="Davidsen T.M."/>
            <person name="Wayne K.J."/>
            <person name="Tettelin H."/>
            <person name="Glass J.I."/>
            <person name="Rusch D."/>
            <person name="Podicherti R."/>
            <person name="Tsui H.-C.T."/>
            <person name="Winkler M.E."/>
        </authorList>
    </citation>
    <scope>NUCLEOTIDE SEQUENCE</scope>
</reference>
<keyword evidence="1" id="KW-0812">Transmembrane</keyword>
<evidence type="ECO:0000313" key="3">
    <source>
        <dbReference type="EMBL" id="SVD15275.1"/>
    </source>
</evidence>
<feature type="domain" description="MacB-like periplasmic core" evidence="2">
    <location>
        <begin position="82"/>
        <end position="217"/>
    </location>
</feature>
<feature type="transmembrane region" description="Helical" evidence="1">
    <location>
        <begin position="20"/>
        <end position="40"/>
    </location>
</feature>
<dbReference type="PANTHER" id="PTHR43738:SF2">
    <property type="entry name" value="ABC TRANSPORTER PERMEASE"/>
    <property type="match status" value="1"/>
</dbReference>
<dbReference type="AlphaFoldDB" id="A0A382T0M1"/>
<sequence>MFQSNFTVTALLAWRGLKQHAFSSFVAVFTISMAGGLFLSTWKIKEEAQRAFSNSSGGFDAVLGARGSKLPLILNAMFHLEASPGNLSWEQYELIRDTAGVREAYPIAVGDNYNGYRLVGTLPELFHEHEWKKGRKYEVQGRGRIFSDNAKEALVGDFAARKLGLSVGSKLHPYHGLDFDEKKRHEDTYVVVGLLEPTGTPSDKVIWIPIKGIQQMEGHDPAAAQSVSAV</sequence>
<dbReference type="InterPro" id="IPR025857">
    <property type="entry name" value="MacB_PCD"/>
</dbReference>
<name>A0A382T0M1_9ZZZZ</name>
<keyword evidence="1" id="KW-1133">Transmembrane helix</keyword>
<feature type="non-terminal residue" evidence="3">
    <location>
        <position position="230"/>
    </location>
</feature>
<dbReference type="InterPro" id="IPR051125">
    <property type="entry name" value="ABC-4/HrtB_transporter"/>
</dbReference>
<dbReference type="EMBL" id="UINC01132761">
    <property type="protein sequence ID" value="SVD15275.1"/>
    <property type="molecule type" value="Genomic_DNA"/>
</dbReference>
<evidence type="ECO:0000256" key="1">
    <source>
        <dbReference type="SAM" id="Phobius"/>
    </source>
</evidence>
<dbReference type="Pfam" id="PF12704">
    <property type="entry name" value="MacB_PCD"/>
    <property type="match status" value="1"/>
</dbReference>